<accession>F4PZP4</accession>
<dbReference type="RefSeq" id="XP_004357270.1">
    <property type="nucleotide sequence ID" value="XM_004357214.1"/>
</dbReference>
<feature type="transmembrane region" description="Helical" evidence="1">
    <location>
        <begin position="12"/>
        <end position="29"/>
    </location>
</feature>
<evidence type="ECO:0000313" key="3">
    <source>
        <dbReference type="Proteomes" id="UP000007797"/>
    </source>
</evidence>
<dbReference type="PANTHER" id="PTHR36070">
    <property type="entry name" value="OSJNBA0019G23.7 PROTEIN"/>
    <property type="match status" value="1"/>
</dbReference>
<dbReference type="PANTHER" id="PTHR36070:SF1">
    <property type="entry name" value="OS04G0165500 PROTEIN"/>
    <property type="match status" value="1"/>
</dbReference>
<dbReference type="OrthoDB" id="20920at2759"/>
<dbReference type="AlphaFoldDB" id="F4PZP4"/>
<dbReference type="Proteomes" id="UP000007797">
    <property type="component" value="Unassembled WGS sequence"/>
</dbReference>
<evidence type="ECO:0000256" key="1">
    <source>
        <dbReference type="SAM" id="Phobius"/>
    </source>
</evidence>
<evidence type="ECO:0008006" key="4">
    <source>
        <dbReference type="Google" id="ProtNLM"/>
    </source>
</evidence>
<gene>
    <name evidence="2" type="ORF">DFA_02547</name>
</gene>
<keyword evidence="1" id="KW-0472">Membrane</keyword>
<sequence length="77" mass="8300">MTNKKNLKLGGALIGLIGIGLAFPVYFVMSKKKELKDPNSAYSRNASIRGTFLNSGSKDIGKSDVKLIGVNNNNNKE</sequence>
<dbReference type="EMBL" id="GL883017">
    <property type="protein sequence ID" value="EGG18808.1"/>
    <property type="molecule type" value="Genomic_DNA"/>
</dbReference>
<evidence type="ECO:0000313" key="2">
    <source>
        <dbReference type="EMBL" id="EGG18808.1"/>
    </source>
</evidence>
<dbReference type="KEGG" id="dfa:DFA_02547"/>
<protein>
    <recommendedName>
        <fullName evidence="4">Transmembrane protein</fullName>
    </recommendedName>
</protein>
<reference evidence="3" key="1">
    <citation type="journal article" date="2011" name="Genome Res.">
        <title>Phylogeny-wide analysis of social amoeba genomes highlights ancient origins for complex intercellular communication.</title>
        <authorList>
            <person name="Heidel A.J."/>
            <person name="Lawal H.M."/>
            <person name="Felder M."/>
            <person name="Schilde C."/>
            <person name="Helps N.R."/>
            <person name="Tunggal B."/>
            <person name="Rivero F."/>
            <person name="John U."/>
            <person name="Schleicher M."/>
            <person name="Eichinger L."/>
            <person name="Platzer M."/>
            <person name="Noegel A.A."/>
            <person name="Schaap P."/>
            <person name="Gloeckner G."/>
        </authorList>
    </citation>
    <scope>NUCLEOTIDE SEQUENCE [LARGE SCALE GENOMIC DNA]</scope>
    <source>
        <strain evidence="3">SH3</strain>
    </source>
</reference>
<dbReference type="GeneID" id="14870817"/>
<keyword evidence="1" id="KW-0812">Transmembrane</keyword>
<proteinExistence type="predicted"/>
<dbReference type="OMA" id="YFVMSKK"/>
<name>F4PZP4_CACFS</name>
<organism evidence="2 3">
    <name type="scientific">Cavenderia fasciculata</name>
    <name type="common">Slime mold</name>
    <name type="synonym">Dictyostelium fasciculatum</name>
    <dbReference type="NCBI Taxonomy" id="261658"/>
    <lineage>
        <taxon>Eukaryota</taxon>
        <taxon>Amoebozoa</taxon>
        <taxon>Evosea</taxon>
        <taxon>Eumycetozoa</taxon>
        <taxon>Dictyostelia</taxon>
        <taxon>Acytosteliales</taxon>
        <taxon>Cavenderiaceae</taxon>
        <taxon>Cavenderia</taxon>
    </lineage>
</organism>
<keyword evidence="3" id="KW-1185">Reference proteome</keyword>
<keyword evidence="1" id="KW-1133">Transmembrane helix</keyword>